<comment type="caution">
    <text evidence="8">The sequence shown here is derived from an EMBL/GenBank/DDBJ whole genome shotgun (WGS) entry which is preliminary data.</text>
</comment>
<dbReference type="Pfam" id="PF03807">
    <property type="entry name" value="F420_oxidored"/>
    <property type="match status" value="1"/>
</dbReference>
<evidence type="ECO:0000256" key="3">
    <source>
        <dbReference type="ARBA" id="ARBA00023002"/>
    </source>
</evidence>
<dbReference type="PIRSF" id="PIRSF000193">
    <property type="entry name" value="Pyrrol-5-carb_rd"/>
    <property type="match status" value="1"/>
</dbReference>
<reference evidence="8 9" key="1">
    <citation type="journal article" date="2013" name="Genome Announc.">
        <title>Draft Genome Sequence of Rhizobium mesoamericanum STM3625, a Nitrogen-Fixing Symbiont of Mimosa pudica Isolated in French Guiana (South America).</title>
        <authorList>
            <person name="Moulin L."/>
            <person name="Mornico D."/>
            <person name="Melkonian R."/>
            <person name="Klonowska A."/>
        </authorList>
    </citation>
    <scope>NUCLEOTIDE SEQUENCE [LARGE SCALE GENOMIC DNA]</scope>
    <source>
        <strain evidence="8 9">STM3625</strain>
    </source>
</reference>
<dbReference type="AlphaFoldDB" id="K0PQE7"/>
<protein>
    <recommendedName>
        <fullName evidence="4">Pyrroline-5-carboxylate reductase</fullName>
        <shortName evidence="4">P5C reductase</shortName>
        <shortName evidence="4">P5CR</shortName>
        <ecNumber evidence="4">1.5.1.2</ecNumber>
    </recommendedName>
    <alternativeName>
        <fullName evidence="4">PCA reductase</fullName>
    </alternativeName>
</protein>
<feature type="binding site" evidence="5">
    <location>
        <position position="56"/>
    </location>
    <ligand>
        <name>NADPH</name>
        <dbReference type="ChEBI" id="CHEBI:57783"/>
    </ligand>
</feature>
<comment type="similarity">
    <text evidence="1 4">Belongs to the pyrroline-5-carboxylate reductase family.</text>
</comment>
<evidence type="ECO:0000313" key="8">
    <source>
        <dbReference type="EMBL" id="CCM76038.1"/>
    </source>
</evidence>
<dbReference type="SUPFAM" id="SSF51735">
    <property type="entry name" value="NAD(P)-binding Rossmann-fold domains"/>
    <property type="match status" value="1"/>
</dbReference>
<dbReference type="PANTHER" id="PTHR11645">
    <property type="entry name" value="PYRROLINE-5-CARBOXYLATE REDUCTASE"/>
    <property type="match status" value="1"/>
</dbReference>
<dbReference type="InterPro" id="IPR028939">
    <property type="entry name" value="P5C_Rdtase_cat_N"/>
</dbReference>
<dbReference type="eggNOG" id="COG0345">
    <property type="taxonomic scope" value="Bacteria"/>
</dbReference>
<keyword evidence="3 4" id="KW-0560">Oxidoreductase</keyword>
<keyword evidence="4" id="KW-0641">Proline biosynthesis</keyword>
<dbReference type="Proteomes" id="UP000009319">
    <property type="component" value="Unassembled WGS sequence"/>
</dbReference>
<evidence type="ECO:0000256" key="1">
    <source>
        <dbReference type="ARBA" id="ARBA00005525"/>
    </source>
</evidence>
<keyword evidence="2 4" id="KW-0521">NADP</keyword>
<feature type="domain" description="Pyrroline-5-carboxylate reductase catalytic N-terminal" evidence="6">
    <location>
        <begin position="6"/>
        <end position="93"/>
    </location>
</feature>
<dbReference type="InterPro" id="IPR000304">
    <property type="entry name" value="Pyrroline-COOH_reductase"/>
</dbReference>
<evidence type="ECO:0000256" key="5">
    <source>
        <dbReference type="PIRSR" id="PIRSR000193-1"/>
    </source>
</evidence>
<keyword evidence="4" id="KW-0963">Cytoplasm</keyword>
<dbReference type="RefSeq" id="WP_007533334.1">
    <property type="nucleotide sequence ID" value="NZ_HF536772.1"/>
</dbReference>
<feature type="binding site" evidence="5">
    <location>
        <begin position="10"/>
        <end position="16"/>
    </location>
    <ligand>
        <name>NADP(+)</name>
        <dbReference type="ChEBI" id="CHEBI:58349"/>
    </ligand>
</feature>
<dbReference type="Pfam" id="PF14748">
    <property type="entry name" value="P5CR_dimer"/>
    <property type="match status" value="1"/>
</dbReference>
<evidence type="ECO:0000313" key="9">
    <source>
        <dbReference type="Proteomes" id="UP000009319"/>
    </source>
</evidence>
<dbReference type="Gene3D" id="3.40.50.720">
    <property type="entry name" value="NAD(P)-binding Rossmann-like Domain"/>
    <property type="match status" value="1"/>
</dbReference>
<dbReference type="EC" id="1.5.1.2" evidence="4"/>
<dbReference type="InterPro" id="IPR036291">
    <property type="entry name" value="NAD(P)-bd_dom_sf"/>
</dbReference>
<evidence type="ECO:0000256" key="2">
    <source>
        <dbReference type="ARBA" id="ARBA00022857"/>
    </source>
</evidence>
<keyword evidence="4" id="KW-0028">Amino-acid biosynthesis</keyword>
<dbReference type="UniPathway" id="UPA00098">
    <property type="reaction ID" value="UER00361"/>
</dbReference>
<evidence type="ECO:0000259" key="7">
    <source>
        <dbReference type="Pfam" id="PF14748"/>
    </source>
</evidence>
<dbReference type="EMBL" id="CANI01000021">
    <property type="protein sequence ID" value="CCM76038.1"/>
    <property type="molecule type" value="Genomic_DNA"/>
</dbReference>
<dbReference type="Gene3D" id="1.10.3730.10">
    <property type="entry name" value="ProC C-terminal domain-like"/>
    <property type="match status" value="1"/>
</dbReference>
<comment type="pathway">
    <text evidence="4">Amino-acid biosynthesis; L-proline biosynthesis; L-proline from L-glutamate 5-semialdehyde: step 1/1.</text>
</comment>
<name>K0PQE7_9HYPH</name>
<dbReference type="STRING" id="1211777.BN77_3228"/>
<comment type="function">
    <text evidence="4">Catalyzes the reduction of 1-pyrroline-5-carboxylate (PCA) to L-proline.</text>
</comment>
<comment type="catalytic activity">
    <reaction evidence="4">
        <text>L-proline + NAD(+) = (S)-1-pyrroline-5-carboxylate + NADH + 2 H(+)</text>
        <dbReference type="Rhea" id="RHEA:14105"/>
        <dbReference type="ChEBI" id="CHEBI:15378"/>
        <dbReference type="ChEBI" id="CHEBI:17388"/>
        <dbReference type="ChEBI" id="CHEBI:57540"/>
        <dbReference type="ChEBI" id="CHEBI:57945"/>
        <dbReference type="ChEBI" id="CHEBI:60039"/>
        <dbReference type="EC" id="1.5.1.2"/>
    </reaction>
</comment>
<dbReference type="GO" id="GO:0004735">
    <property type="term" value="F:pyrroline-5-carboxylate reductase activity"/>
    <property type="evidence" value="ECO:0007669"/>
    <property type="project" value="UniProtKB-UniRule"/>
</dbReference>
<dbReference type="GO" id="GO:0005737">
    <property type="term" value="C:cytoplasm"/>
    <property type="evidence" value="ECO:0007669"/>
    <property type="project" value="UniProtKB-SubCell"/>
</dbReference>
<dbReference type="PANTHER" id="PTHR11645:SF0">
    <property type="entry name" value="PYRROLINE-5-CARBOXYLATE REDUCTASE 3"/>
    <property type="match status" value="1"/>
</dbReference>
<dbReference type="HOGENOM" id="CLU_042344_0_2_5"/>
<dbReference type="HAMAP" id="MF_01925">
    <property type="entry name" value="P5C_reductase"/>
    <property type="match status" value="1"/>
</dbReference>
<proteinExistence type="inferred from homology"/>
<dbReference type="InterPro" id="IPR008927">
    <property type="entry name" value="6-PGluconate_DH-like_C_sf"/>
</dbReference>
<dbReference type="InterPro" id="IPR029036">
    <property type="entry name" value="P5CR_dimer"/>
</dbReference>
<evidence type="ECO:0000259" key="6">
    <source>
        <dbReference type="Pfam" id="PF03807"/>
    </source>
</evidence>
<sequence length="264" mass="28602">MNVALRIGVIGGAGWLGGAIANSMLNAGIVRSEHLSLSYRSGKPERLPGAFWTTDNQDLVDRSDVVIMSVRPQDWDVVSIDAKQKLLISVMAGIRISALRERHKTERVVRTLPNAAADVSMSYTPWIASKGVEERDRDIVRAIFDACGIQDEVKSERDIDYLTGFSGTGPAFPSLVASAMMTHAVDHGLSADVARRAVITLLKGTGRLLEKREECPNDIVRSFVDYRGVTAAAIEEMRAAGLDDAVSRGLTVAFKKSESMGDSP</sequence>
<dbReference type="GO" id="GO:0055129">
    <property type="term" value="P:L-proline biosynthetic process"/>
    <property type="evidence" value="ECO:0007669"/>
    <property type="project" value="UniProtKB-UniRule"/>
</dbReference>
<accession>K0PQE7</accession>
<feature type="domain" description="Pyrroline-5-carboxylate reductase dimerisation" evidence="7">
    <location>
        <begin position="156"/>
        <end position="260"/>
    </location>
</feature>
<comment type="subcellular location">
    <subcellularLocation>
        <location evidence="4">Cytoplasm</location>
    </subcellularLocation>
</comment>
<dbReference type="SUPFAM" id="SSF48179">
    <property type="entry name" value="6-phosphogluconate dehydrogenase C-terminal domain-like"/>
    <property type="match status" value="1"/>
</dbReference>
<keyword evidence="9" id="KW-1185">Reference proteome</keyword>
<evidence type="ECO:0000256" key="4">
    <source>
        <dbReference type="HAMAP-Rule" id="MF_01925"/>
    </source>
</evidence>
<gene>
    <name evidence="4" type="primary">proC</name>
    <name evidence="8" type="ORF">BN77_3228</name>
</gene>
<organism evidence="8 9">
    <name type="scientific">Rhizobium mesoamericanum STM3625</name>
    <dbReference type="NCBI Taxonomy" id="1211777"/>
    <lineage>
        <taxon>Bacteria</taxon>
        <taxon>Pseudomonadati</taxon>
        <taxon>Pseudomonadota</taxon>
        <taxon>Alphaproteobacteria</taxon>
        <taxon>Hyphomicrobiales</taxon>
        <taxon>Rhizobiaceae</taxon>
        <taxon>Rhizobium/Agrobacterium group</taxon>
        <taxon>Rhizobium</taxon>
    </lineage>
</organism>
<comment type="catalytic activity">
    <reaction evidence="4">
        <text>L-proline + NADP(+) = (S)-1-pyrroline-5-carboxylate + NADPH + 2 H(+)</text>
        <dbReference type="Rhea" id="RHEA:14109"/>
        <dbReference type="ChEBI" id="CHEBI:15378"/>
        <dbReference type="ChEBI" id="CHEBI:17388"/>
        <dbReference type="ChEBI" id="CHEBI:57783"/>
        <dbReference type="ChEBI" id="CHEBI:58349"/>
        <dbReference type="ChEBI" id="CHEBI:60039"/>
        <dbReference type="EC" id="1.5.1.2"/>
    </reaction>
</comment>